<dbReference type="OrthoDB" id="10463217at2759"/>
<organism evidence="1 2">
    <name type="scientific">Trichonephila clavata</name>
    <name type="common">Joro spider</name>
    <name type="synonym">Nephila clavata</name>
    <dbReference type="NCBI Taxonomy" id="2740835"/>
    <lineage>
        <taxon>Eukaryota</taxon>
        <taxon>Metazoa</taxon>
        <taxon>Ecdysozoa</taxon>
        <taxon>Arthropoda</taxon>
        <taxon>Chelicerata</taxon>
        <taxon>Arachnida</taxon>
        <taxon>Araneae</taxon>
        <taxon>Araneomorphae</taxon>
        <taxon>Entelegynae</taxon>
        <taxon>Araneoidea</taxon>
        <taxon>Nephilidae</taxon>
        <taxon>Trichonephila</taxon>
    </lineage>
</organism>
<dbReference type="PANTHER" id="PTHR21261">
    <property type="entry name" value="BEAT PROTEIN"/>
    <property type="match status" value="1"/>
</dbReference>
<comment type="caution">
    <text evidence="1">The sequence shown here is derived from an EMBL/GenBank/DDBJ whole genome shotgun (WGS) entry which is preliminary data.</text>
</comment>
<accession>A0A8X6LLG3</accession>
<protein>
    <submittedName>
        <fullName evidence="1">Ig-like domain-containing protein</fullName>
    </submittedName>
</protein>
<sequence length="206" mass="22770">MTNVFQLFFPALRCGTTRASEWLRMKYISDRTSKRPEASFIIISPAPEAYVRQKPIEIYPNDLETSKSRLFFVVDPSHLRHGILSLQCTASVSLVHSKSSIELIVNDGSSGAEFLHVPHVPPGLEGPSITGSVSRYYVGDTVDVNCSSARSLEPAQLQWFVNDKEAPKNRADASTTFPLPAVALKQCEGYWDTLVVLSECSYPGFA</sequence>
<keyword evidence="2" id="KW-1185">Reference proteome</keyword>
<dbReference type="PANTHER" id="PTHR21261:SF15">
    <property type="entry name" value="BEATEN PATH IIIA, ISOFORM D-RELATED"/>
    <property type="match status" value="1"/>
</dbReference>
<dbReference type="EMBL" id="BMAO01036581">
    <property type="protein sequence ID" value="GFR11769.1"/>
    <property type="molecule type" value="Genomic_DNA"/>
</dbReference>
<dbReference type="Proteomes" id="UP000887116">
    <property type="component" value="Unassembled WGS sequence"/>
</dbReference>
<reference evidence="1" key="1">
    <citation type="submission" date="2020-07" db="EMBL/GenBank/DDBJ databases">
        <title>Multicomponent nature underlies the extraordinary mechanical properties of spider dragline silk.</title>
        <authorList>
            <person name="Kono N."/>
            <person name="Nakamura H."/>
            <person name="Mori M."/>
            <person name="Yoshida Y."/>
            <person name="Ohtoshi R."/>
            <person name="Malay A.D."/>
            <person name="Moran D.A.P."/>
            <person name="Tomita M."/>
            <person name="Numata K."/>
            <person name="Arakawa K."/>
        </authorList>
    </citation>
    <scope>NUCLEOTIDE SEQUENCE</scope>
</reference>
<proteinExistence type="predicted"/>
<name>A0A8X6LLG3_TRICU</name>
<dbReference type="AlphaFoldDB" id="A0A8X6LLG3"/>
<evidence type="ECO:0000313" key="2">
    <source>
        <dbReference type="Proteomes" id="UP000887116"/>
    </source>
</evidence>
<gene>
    <name evidence="1" type="primary">AVEN_163488_1</name>
    <name evidence="1" type="ORF">TNCT_660521</name>
</gene>
<evidence type="ECO:0000313" key="1">
    <source>
        <dbReference type="EMBL" id="GFR11769.1"/>
    </source>
</evidence>